<protein>
    <submittedName>
        <fullName evidence="2">Uncharacterized protein</fullName>
    </submittedName>
</protein>
<accession>A0A8X6N0Z2</accession>
<keyword evidence="3" id="KW-1185">Reference proteome</keyword>
<feature type="compositionally biased region" description="Basic and acidic residues" evidence="1">
    <location>
        <begin position="9"/>
        <end position="45"/>
    </location>
</feature>
<evidence type="ECO:0000256" key="1">
    <source>
        <dbReference type="SAM" id="MobiDB-lite"/>
    </source>
</evidence>
<reference evidence="2" key="1">
    <citation type="submission" date="2020-08" db="EMBL/GenBank/DDBJ databases">
        <title>Multicomponent nature underlies the extraordinary mechanical properties of spider dragline silk.</title>
        <authorList>
            <person name="Kono N."/>
            <person name="Nakamura H."/>
            <person name="Mori M."/>
            <person name="Yoshida Y."/>
            <person name="Ohtoshi R."/>
            <person name="Malay A.D."/>
            <person name="Moran D.A.P."/>
            <person name="Tomita M."/>
            <person name="Numata K."/>
            <person name="Arakawa K."/>
        </authorList>
    </citation>
    <scope>NUCLEOTIDE SEQUENCE</scope>
</reference>
<evidence type="ECO:0000313" key="3">
    <source>
        <dbReference type="Proteomes" id="UP000887013"/>
    </source>
</evidence>
<organism evidence="2 3">
    <name type="scientific">Nephila pilipes</name>
    <name type="common">Giant wood spider</name>
    <name type="synonym">Nephila maculata</name>
    <dbReference type="NCBI Taxonomy" id="299642"/>
    <lineage>
        <taxon>Eukaryota</taxon>
        <taxon>Metazoa</taxon>
        <taxon>Ecdysozoa</taxon>
        <taxon>Arthropoda</taxon>
        <taxon>Chelicerata</taxon>
        <taxon>Arachnida</taxon>
        <taxon>Araneae</taxon>
        <taxon>Araneomorphae</taxon>
        <taxon>Entelegynae</taxon>
        <taxon>Araneoidea</taxon>
        <taxon>Nephilidae</taxon>
        <taxon>Nephila</taxon>
    </lineage>
</organism>
<evidence type="ECO:0000313" key="2">
    <source>
        <dbReference type="EMBL" id="GFS87837.1"/>
    </source>
</evidence>
<dbReference type="AlphaFoldDB" id="A0A8X6N0Z2"/>
<proteinExistence type="predicted"/>
<comment type="caution">
    <text evidence="2">The sequence shown here is derived from an EMBL/GenBank/DDBJ whole genome shotgun (WGS) entry which is preliminary data.</text>
</comment>
<gene>
    <name evidence="2" type="ORF">NPIL_595611</name>
</gene>
<dbReference type="EMBL" id="BMAW01099003">
    <property type="protein sequence ID" value="GFS87837.1"/>
    <property type="molecule type" value="Genomic_DNA"/>
</dbReference>
<feature type="region of interest" description="Disordered" evidence="1">
    <location>
        <begin position="1"/>
        <end position="45"/>
    </location>
</feature>
<name>A0A8X6N0Z2_NEPPI</name>
<dbReference type="OrthoDB" id="10524898at2759"/>
<sequence length="107" mass="11702">MTQSLTNVHPERAHQPHPEQNDSGKEIGEGSEQHSRRPPLENSREGCCRGRALIALASQRGACITCVMSSILVRNPYALTLDAFCVPSVLSSFFPLTPCQCSTPPPW</sequence>
<dbReference type="Proteomes" id="UP000887013">
    <property type="component" value="Unassembled WGS sequence"/>
</dbReference>